<dbReference type="Proteomes" id="UP000308600">
    <property type="component" value="Unassembled WGS sequence"/>
</dbReference>
<name>A0ACD3ASL9_9AGAR</name>
<gene>
    <name evidence="1" type="ORF">BDN72DRAFT_858244</name>
</gene>
<evidence type="ECO:0000313" key="1">
    <source>
        <dbReference type="EMBL" id="TFK68713.1"/>
    </source>
</evidence>
<dbReference type="EMBL" id="ML208346">
    <property type="protein sequence ID" value="TFK68713.1"/>
    <property type="molecule type" value="Genomic_DNA"/>
</dbReference>
<evidence type="ECO:0000313" key="2">
    <source>
        <dbReference type="Proteomes" id="UP000308600"/>
    </source>
</evidence>
<organism evidence="1 2">
    <name type="scientific">Pluteus cervinus</name>
    <dbReference type="NCBI Taxonomy" id="181527"/>
    <lineage>
        <taxon>Eukaryota</taxon>
        <taxon>Fungi</taxon>
        <taxon>Dikarya</taxon>
        <taxon>Basidiomycota</taxon>
        <taxon>Agaricomycotina</taxon>
        <taxon>Agaricomycetes</taxon>
        <taxon>Agaricomycetidae</taxon>
        <taxon>Agaricales</taxon>
        <taxon>Pluteineae</taxon>
        <taxon>Pluteaceae</taxon>
        <taxon>Pluteus</taxon>
    </lineage>
</organism>
<protein>
    <submittedName>
        <fullName evidence="1">Uncharacterized protein</fullName>
    </submittedName>
</protein>
<proteinExistence type="predicted"/>
<keyword evidence="2" id="KW-1185">Reference proteome</keyword>
<sequence length="1401" mass="154837">MLSFQQQNAASNVAQAMQVQPQLPQQDSQNQLSQQPSTLQAMRLRDNPPAITPPAPRPSRKRKTPPNNESSQPPPPQAGPQPIPHVLPPPHAMMHSLPGPLPPYPYPPADYTPAGLPPHPGPLPEGQPGQSPSQSPNGGRALSMTKRAEQNRKAQRAFRERRDQHVKALESRSQLLDAALASADEANRRWEECRALVDQLRVENAALRAALSQAQMLPPGTGPTLSSQHPDDGDRGQICSRLPAWSSFVRAITMAESLRSWILDYLTLTAQKYGEGLYRVPWESKGKTVQVIEFLTDRVDGLIWCSVSDKDVSVPVRFSKEAMAQYHTDHEKPFSRRGNLLVVIKEFRVFFSRIPSGQNDGMTADPHLAIECKSVSVIGGEHEAGFGRLEDVETKENLRSWLSALNSSSGHRPEGKTWTEAAEGQHPQLQAGCTGSRRRYDSCWAPIVADLDLFRPKIGLPALLKTLNAEPAASASEGTPCGSSPERPLSLDWPSSRPASPADEDALRKKLGGFCFEEDKLAVDELGRAWEEFATAASTVVNWICDDENFFVSLVVEAAHDRPQDHRVLSSYRPDRPTQRAPCPSAARITQQHAQPCLDPIQSSTQTDCCPLNFSFSFCQQLLPGLFARSCFGLMSSPSIVSGAITSLSGKADLNTIFCLVVFCIVVLVLAYLTNPTESSFRAYLTEQSFRQHLTRLEGSYDDESNVHDHRNTLPLSAKGSTQPSPFTSSSPFHFSNRASISLRTPKHIFHTFGIFTVAIVVPVSRFPSVTGQSSPAIDSWYIGALGRWCRVGPFDAWYQDAFLKVKDEEGWSSGILQIKNLDTLAALPLARKSTQHPPQVPRGIHPKLKIRDRSSQLMSTSLRPSLHKPDMLPLHNPVAALKLPQPQTSPPEQVAFNDRSSSRRVSSFYDQTPVIAKVLSEMNNSRASTLDIRTQLVDFQVSATQSRDILQCELDACRDRKRQEDASKADTKSRTKLLDDARRNAESVRREAEKRLKTVQQEHTRSHTRWDHLDKEILYLRDQVQADKLRIAESTGQHSELECEVTTQLEHTRLEIKSTEDALLSLNAQARSLEERLAVKREKLRLVKERVASRTESRESTSHGNQAGGNITFNQHQTSPLESEIQDQTGLHVLPGSCLSLLNSGPVASHPSVCGNIDGQNPPVTPPTANLCSVLAVDQAVLPHEEWQNLASTTTPSQHPEPATSHTYDPFIYEESGCPESWPSQEGVSRPPWVQCTPLAINSLPGLAHEEEGNVDNSPNPAWGLNPDPRIFNLPIPASDPLESNLYEVTTPATGSSLLRAFAPSPAERQALQRAFGGSKNSSLDRLPSLIDVDVPRSVVHAQVHNEGRSKVLPTWLQSIPLPIYRASKFCPWDDEDTKERIDAISDQTIARIDLPANQP</sequence>
<accession>A0ACD3ASL9</accession>
<reference evidence="1 2" key="1">
    <citation type="journal article" date="2019" name="Nat. Ecol. Evol.">
        <title>Megaphylogeny resolves global patterns of mushroom evolution.</title>
        <authorList>
            <person name="Varga T."/>
            <person name="Krizsan K."/>
            <person name="Foldi C."/>
            <person name="Dima B."/>
            <person name="Sanchez-Garcia M."/>
            <person name="Sanchez-Ramirez S."/>
            <person name="Szollosi G.J."/>
            <person name="Szarkandi J.G."/>
            <person name="Papp V."/>
            <person name="Albert L."/>
            <person name="Andreopoulos W."/>
            <person name="Angelini C."/>
            <person name="Antonin V."/>
            <person name="Barry K.W."/>
            <person name="Bougher N.L."/>
            <person name="Buchanan P."/>
            <person name="Buyck B."/>
            <person name="Bense V."/>
            <person name="Catcheside P."/>
            <person name="Chovatia M."/>
            <person name="Cooper J."/>
            <person name="Damon W."/>
            <person name="Desjardin D."/>
            <person name="Finy P."/>
            <person name="Geml J."/>
            <person name="Haridas S."/>
            <person name="Hughes K."/>
            <person name="Justo A."/>
            <person name="Karasinski D."/>
            <person name="Kautmanova I."/>
            <person name="Kiss B."/>
            <person name="Kocsube S."/>
            <person name="Kotiranta H."/>
            <person name="LaButti K.M."/>
            <person name="Lechner B.E."/>
            <person name="Liimatainen K."/>
            <person name="Lipzen A."/>
            <person name="Lukacs Z."/>
            <person name="Mihaltcheva S."/>
            <person name="Morgado L.N."/>
            <person name="Niskanen T."/>
            <person name="Noordeloos M.E."/>
            <person name="Ohm R.A."/>
            <person name="Ortiz-Santana B."/>
            <person name="Ovrebo C."/>
            <person name="Racz N."/>
            <person name="Riley R."/>
            <person name="Savchenko A."/>
            <person name="Shiryaev A."/>
            <person name="Soop K."/>
            <person name="Spirin V."/>
            <person name="Szebenyi C."/>
            <person name="Tomsovsky M."/>
            <person name="Tulloss R.E."/>
            <person name="Uehling J."/>
            <person name="Grigoriev I.V."/>
            <person name="Vagvolgyi C."/>
            <person name="Papp T."/>
            <person name="Martin F.M."/>
            <person name="Miettinen O."/>
            <person name="Hibbett D.S."/>
            <person name="Nagy L.G."/>
        </authorList>
    </citation>
    <scope>NUCLEOTIDE SEQUENCE [LARGE SCALE GENOMIC DNA]</scope>
    <source>
        <strain evidence="1 2">NL-1719</strain>
    </source>
</reference>